<reference evidence="9 10" key="1">
    <citation type="journal article" date="2020" name="bioRxiv">
        <title>Whole genome comparisons of ergot fungi reveals the divergence and evolution of species within the genus Claviceps are the result of varying mechanisms driving genome evolution and host range expansion.</title>
        <authorList>
            <person name="Wyka S.A."/>
            <person name="Mondo S.J."/>
            <person name="Liu M."/>
            <person name="Dettman J."/>
            <person name="Nalam V."/>
            <person name="Broders K.D."/>
        </authorList>
    </citation>
    <scope>NUCLEOTIDE SEQUENCE [LARGE SCALE GENOMIC DNA]</scope>
    <source>
        <strain evidence="9 10">Clav52</strain>
    </source>
</reference>
<dbReference type="GO" id="GO:0005506">
    <property type="term" value="F:iron ion binding"/>
    <property type="evidence" value="ECO:0007669"/>
    <property type="project" value="InterPro"/>
</dbReference>
<dbReference type="GO" id="GO:0004497">
    <property type="term" value="F:monooxygenase activity"/>
    <property type="evidence" value="ECO:0007669"/>
    <property type="project" value="UniProtKB-KW"/>
</dbReference>
<keyword evidence="3 7" id="KW-0349">Heme</keyword>
<dbReference type="Proteomes" id="UP000707071">
    <property type="component" value="Unassembled WGS sequence"/>
</dbReference>
<protein>
    <recommendedName>
        <fullName evidence="11">Cytochrome P450</fullName>
    </recommendedName>
</protein>
<keyword evidence="6" id="KW-0560">Oxidoreductase</keyword>
<sequence length="524" mass="58559">MDLHAALPAVLGSVLVLIASNFLWKLRTHRQRFQSLPKPPHSFFFGHIGLFAKAVKQLPGQPPFGAAFSLIQSQFSLPDMFYIDLWPFLREPFLVTTNLAVADRFLEYRRHPIVLEAGLQPLVGGSRGLISPYKSEWHESRISIRTTFSVNNVIRFVPVMAEFSMRLREELLRRAVTNRRFPLIEVAEKWAADVTFCFLLGHDTAVQRGGWGGAVSADVKTIINHVHDLASWNPWVLRQKRKVRRECQARVRAIIRKALIEALKRIGPTAENTFSPLLDVLAAKYRKDNPGQMEWDAEAFIQHLDTVTTLLLASDVSSMVLTVASLHSHIAQNPVVAAELRREHSTMFPRDVQGTMEELRQNPSKVGQLPYTTAVIKESLRMHPPEVAATAAPKGHTINHEGTEHKLYRALLYVNMAELQSGGTYVPDRLTFDPTRWLPSTPADLASLCRPFRGGQHSCMGENLMMPAIVTALVLTVRDMDLSLAYDEGDVALSPEFGGLAYMDGLFSAKPAQGLPVTVKVVPD</sequence>
<evidence type="ECO:0000313" key="9">
    <source>
        <dbReference type="EMBL" id="KAG6302679.1"/>
    </source>
</evidence>
<evidence type="ECO:0000256" key="2">
    <source>
        <dbReference type="ARBA" id="ARBA00010617"/>
    </source>
</evidence>
<dbReference type="Pfam" id="PF00067">
    <property type="entry name" value="p450"/>
    <property type="match status" value="1"/>
</dbReference>
<evidence type="ECO:0000256" key="6">
    <source>
        <dbReference type="ARBA" id="ARBA00023033"/>
    </source>
</evidence>
<dbReference type="PANTHER" id="PTHR24305">
    <property type="entry name" value="CYTOCHROME P450"/>
    <property type="match status" value="1"/>
</dbReference>
<evidence type="ECO:0000256" key="4">
    <source>
        <dbReference type="ARBA" id="ARBA00022723"/>
    </source>
</evidence>
<evidence type="ECO:0008006" key="11">
    <source>
        <dbReference type="Google" id="ProtNLM"/>
    </source>
</evidence>
<dbReference type="GO" id="GO:0020037">
    <property type="term" value="F:heme binding"/>
    <property type="evidence" value="ECO:0007669"/>
    <property type="project" value="InterPro"/>
</dbReference>
<feature type="transmembrane region" description="Helical" evidence="8">
    <location>
        <begin position="6"/>
        <end position="24"/>
    </location>
</feature>
<dbReference type="InterPro" id="IPR050121">
    <property type="entry name" value="Cytochrome_P450_monoxygenase"/>
</dbReference>
<evidence type="ECO:0000256" key="3">
    <source>
        <dbReference type="ARBA" id="ARBA00022617"/>
    </source>
</evidence>
<keyword evidence="8" id="KW-0472">Membrane</keyword>
<comment type="caution">
    <text evidence="9">The sequence shown here is derived from an EMBL/GenBank/DDBJ whole genome shotgun (WGS) entry which is preliminary data.</text>
</comment>
<comment type="similarity">
    <text evidence="2">Belongs to the cytochrome P450 family.</text>
</comment>
<comment type="cofactor">
    <cofactor evidence="1 7">
        <name>heme</name>
        <dbReference type="ChEBI" id="CHEBI:30413"/>
    </cofactor>
</comment>
<keyword evidence="8" id="KW-0812">Transmembrane</keyword>
<dbReference type="PRINTS" id="PR00465">
    <property type="entry name" value="EP450IV"/>
</dbReference>
<dbReference type="AlphaFoldDB" id="A0A9P7QMZ5"/>
<dbReference type="SUPFAM" id="SSF48264">
    <property type="entry name" value="Cytochrome P450"/>
    <property type="match status" value="1"/>
</dbReference>
<accession>A0A9P7QMZ5</accession>
<dbReference type="InterPro" id="IPR002403">
    <property type="entry name" value="Cyt_P450_E_grp-IV"/>
</dbReference>
<proteinExistence type="inferred from homology"/>
<evidence type="ECO:0000313" key="10">
    <source>
        <dbReference type="Proteomes" id="UP000707071"/>
    </source>
</evidence>
<evidence type="ECO:0000256" key="7">
    <source>
        <dbReference type="PIRSR" id="PIRSR602403-1"/>
    </source>
</evidence>
<name>A0A9P7QMZ5_9HYPO</name>
<dbReference type="EMBL" id="SRRH01000020">
    <property type="protein sequence ID" value="KAG6302679.1"/>
    <property type="molecule type" value="Genomic_DNA"/>
</dbReference>
<keyword evidence="10" id="KW-1185">Reference proteome</keyword>
<keyword evidence="5 7" id="KW-0408">Iron</keyword>
<dbReference type="InterPro" id="IPR001128">
    <property type="entry name" value="Cyt_P450"/>
</dbReference>
<dbReference type="GO" id="GO:0016705">
    <property type="term" value="F:oxidoreductase activity, acting on paired donors, with incorporation or reduction of molecular oxygen"/>
    <property type="evidence" value="ECO:0007669"/>
    <property type="project" value="InterPro"/>
</dbReference>
<keyword evidence="8" id="KW-1133">Transmembrane helix</keyword>
<evidence type="ECO:0000256" key="1">
    <source>
        <dbReference type="ARBA" id="ARBA00001971"/>
    </source>
</evidence>
<organism evidence="9 10">
    <name type="scientific">Claviceps aff. purpurea</name>
    <dbReference type="NCBI Taxonomy" id="1967640"/>
    <lineage>
        <taxon>Eukaryota</taxon>
        <taxon>Fungi</taxon>
        <taxon>Dikarya</taxon>
        <taxon>Ascomycota</taxon>
        <taxon>Pezizomycotina</taxon>
        <taxon>Sordariomycetes</taxon>
        <taxon>Hypocreomycetidae</taxon>
        <taxon>Hypocreales</taxon>
        <taxon>Clavicipitaceae</taxon>
        <taxon>Claviceps</taxon>
    </lineage>
</organism>
<dbReference type="InterPro" id="IPR036396">
    <property type="entry name" value="Cyt_P450_sf"/>
</dbReference>
<keyword evidence="4 7" id="KW-0479">Metal-binding</keyword>
<gene>
    <name evidence="9" type="ORF">E4U09_002332</name>
</gene>
<dbReference type="Gene3D" id="1.10.630.10">
    <property type="entry name" value="Cytochrome P450"/>
    <property type="match status" value="1"/>
</dbReference>
<feature type="binding site" description="axial binding residue" evidence="7">
    <location>
        <position position="459"/>
    </location>
    <ligand>
        <name>heme</name>
        <dbReference type="ChEBI" id="CHEBI:30413"/>
    </ligand>
    <ligandPart>
        <name>Fe</name>
        <dbReference type="ChEBI" id="CHEBI:18248"/>
    </ligandPart>
</feature>
<evidence type="ECO:0000256" key="5">
    <source>
        <dbReference type="ARBA" id="ARBA00023004"/>
    </source>
</evidence>
<keyword evidence="6" id="KW-0503">Monooxygenase</keyword>
<evidence type="ECO:0000256" key="8">
    <source>
        <dbReference type="SAM" id="Phobius"/>
    </source>
</evidence>
<dbReference type="PANTHER" id="PTHR24305:SF166">
    <property type="entry name" value="CYTOCHROME P450 12A4, MITOCHONDRIAL-RELATED"/>
    <property type="match status" value="1"/>
</dbReference>